<sequence length="222" mass="25402">MAPRKHPDDFSDLDNDLTVEQDDTLEFDDDDIIIEEDGLIEGEYDEDELERRKVAYSDLKRNDKIFGNTYNLGYEHNDEDDNSPTSSSAIKLESGSAAHSMSDPDRYSDHVDYTIVQRDIYNFIKGCSELQVILGDEPEKQKFTKVQINQIFGIILNGLSAGTNTTVFISPIQVLESISSTLNMEYKKIFDMLTYENKELLLVELNSKYGFLDSMGKNYKIF</sequence>
<evidence type="ECO:0000256" key="1">
    <source>
        <dbReference type="SAM" id="MobiDB-lite"/>
    </source>
</evidence>
<dbReference type="EMBL" id="LR797474">
    <property type="protein sequence ID" value="CAB4218164.1"/>
    <property type="molecule type" value="Genomic_DNA"/>
</dbReference>
<gene>
    <name evidence="2" type="ORF">UFOVP1604_7</name>
</gene>
<evidence type="ECO:0000313" key="2">
    <source>
        <dbReference type="EMBL" id="CAB4218164.1"/>
    </source>
</evidence>
<protein>
    <submittedName>
        <fullName evidence="2">Uncharacterized protein</fullName>
    </submittedName>
</protein>
<feature type="region of interest" description="Disordered" evidence="1">
    <location>
        <begin position="74"/>
        <end position="105"/>
    </location>
</feature>
<accession>A0A6J5STW2</accession>
<feature type="compositionally biased region" description="Acidic residues" evidence="1">
    <location>
        <begin position="10"/>
        <end position="22"/>
    </location>
</feature>
<name>A0A6J5STW2_9CAUD</name>
<feature type="region of interest" description="Disordered" evidence="1">
    <location>
        <begin position="1"/>
        <end position="22"/>
    </location>
</feature>
<reference evidence="2" key="1">
    <citation type="submission" date="2020-05" db="EMBL/GenBank/DDBJ databases">
        <authorList>
            <person name="Chiriac C."/>
            <person name="Salcher M."/>
            <person name="Ghai R."/>
            <person name="Kavagutti S V."/>
        </authorList>
    </citation>
    <scope>NUCLEOTIDE SEQUENCE</scope>
</reference>
<organism evidence="2">
    <name type="scientific">uncultured Caudovirales phage</name>
    <dbReference type="NCBI Taxonomy" id="2100421"/>
    <lineage>
        <taxon>Viruses</taxon>
        <taxon>Duplodnaviria</taxon>
        <taxon>Heunggongvirae</taxon>
        <taxon>Uroviricota</taxon>
        <taxon>Caudoviricetes</taxon>
        <taxon>Peduoviridae</taxon>
        <taxon>Maltschvirus</taxon>
        <taxon>Maltschvirus maltsch</taxon>
    </lineage>
</organism>
<proteinExistence type="predicted"/>